<evidence type="ECO:0000313" key="4">
    <source>
        <dbReference type="Proteomes" id="UP000271974"/>
    </source>
</evidence>
<proteinExistence type="predicted"/>
<gene>
    <name evidence="3" type="ORF">EGW08_009610</name>
</gene>
<feature type="region of interest" description="Disordered" evidence="1">
    <location>
        <begin position="1061"/>
        <end position="1094"/>
    </location>
</feature>
<protein>
    <submittedName>
        <fullName evidence="3">Uncharacterized protein</fullName>
    </submittedName>
</protein>
<feature type="compositionally biased region" description="Polar residues" evidence="1">
    <location>
        <begin position="873"/>
        <end position="892"/>
    </location>
</feature>
<keyword evidence="2" id="KW-0812">Transmembrane</keyword>
<feature type="region of interest" description="Disordered" evidence="1">
    <location>
        <begin position="181"/>
        <end position="206"/>
    </location>
</feature>
<keyword evidence="2" id="KW-1133">Transmembrane helix</keyword>
<dbReference type="Proteomes" id="UP000271974">
    <property type="component" value="Unassembled WGS sequence"/>
</dbReference>
<feature type="compositionally biased region" description="Polar residues" evidence="1">
    <location>
        <begin position="1022"/>
        <end position="1034"/>
    </location>
</feature>
<reference evidence="3 4" key="1">
    <citation type="submission" date="2019-01" db="EMBL/GenBank/DDBJ databases">
        <title>A draft genome assembly of the solar-powered sea slug Elysia chlorotica.</title>
        <authorList>
            <person name="Cai H."/>
            <person name="Li Q."/>
            <person name="Fang X."/>
            <person name="Li J."/>
            <person name="Curtis N.E."/>
            <person name="Altenburger A."/>
            <person name="Shibata T."/>
            <person name="Feng M."/>
            <person name="Maeda T."/>
            <person name="Schwartz J.A."/>
            <person name="Shigenobu S."/>
            <person name="Lundholm N."/>
            <person name="Nishiyama T."/>
            <person name="Yang H."/>
            <person name="Hasebe M."/>
            <person name="Li S."/>
            <person name="Pierce S.K."/>
            <person name="Wang J."/>
        </authorList>
    </citation>
    <scope>NUCLEOTIDE SEQUENCE [LARGE SCALE GENOMIC DNA]</scope>
    <source>
        <strain evidence="3">EC2010</strain>
        <tissue evidence="3">Whole organism of an adult</tissue>
    </source>
</reference>
<sequence>MQALNATQNGTVAETGPTSFPSSAFPAWAPSVAVALAMLSFLAASFYIRHRKVVKKRELLMDYFHIIFQYGGLRRKRMVAALCNTNAITLRELGRSFMISFDSVNNPENSCPFFLDDNSAFDGSQNLATNNTHKKTFFNRAMLNSRKYRLPFRRHPTQLSDENQGTYPVSFHDILMKFKSRRPPPAPPGTPCMRPRSNTQSKMQGSSMCTIHGDDFDYQKYMEENEINSPVFYRRMRRNAYVPQNSPKQSSRFADLVTEAKRHSLGSGFHDHILNEGKRNSEPFEHQGEGRVFQVYGDHLTAPGASSSPRNLCEPTILVHSASSDWSNDGNGWTELPGPSGEGGVVFVRRLSRVDAQLGEYSYSHDANPQLGLDKRANLRKVNVQSASTSEYYNCLQSDKTVCQTPDRSPVNTSGENTPTRESDPGPRQASGRRARGRLSLGEIAVSNLNRRIDLTSESLRDYYPEASDRSRNKWTRFKHVFSGSRISSSESSSIPPNQSSGRGKALGPSIVDAKKKGQQPNRTRWQKFVNVFTGFRSLPEQNSTPGHMPVPSGSRSFPVGFDMNCSEFSHARSDSIELPPYDLEPGTPGEDQDIRAAPVYKSDDGPRQGLGISDVYQPYRNLPPSSPREEVPASRTGSRRFRSVLLAYKATRPSTYTGSKRYRKRHDSVTNSAHASPYHSAANPRTSPSRRGRSTSPLAGENAWSHADTTDRGDLGDRSSNDRDPNQQSDTDPRLDYSPRHNRSHRHIHNSFQDQRPFPQPDDSAGQSPSSPSRTAQVGPGEGVALSGHCSSSDTRNAHRLNSELSTGSECSTDQTLRSLLPAEDTLPPRPYAAQTLLDPDHWKDGNSSESIYYDTLSSPFSSPLPTRSFSQKRASTTSKSRASPVHQTLTPERARHPLAYSDQRLERRGNGQEPLDWRWFRRRSEEIRSQRLEHASVARRRSAVRAASSIGSSLIAPTETILVPMTISAPDSPASSRPSSPSIGHSRDNLHPGRKPGPDPRSRLSLVQYKKHAPIRLTVSCPSGSGSDTTIPMTDDGEKSLGSSQDLARDCRDLASKWASSSLPAPQAHPEKLSPPNNLPRPAPPPGGRGLSRLGVADLIGACGSGGDVRGNAGRRHGKLLRQTSQDVKTGAPFTPCSTWGKYAALDKSGRIGYLYSGLDVKLSLGYDRAKSKTETIYNTKIQKKGLEWEYLQAKEGEVALELGPRLEPQQDQVRASFWPPRFPYYFGPSVQIM</sequence>
<evidence type="ECO:0000313" key="3">
    <source>
        <dbReference type="EMBL" id="RUS82617.1"/>
    </source>
</evidence>
<evidence type="ECO:0000256" key="1">
    <source>
        <dbReference type="SAM" id="MobiDB-lite"/>
    </source>
</evidence>
<feature type="compositionally biased region" description="Polar residues" evidence="1">
    <location>
        <begin position="804"/>
        <end position="819"/>
    </location>
</feature>
<feature type="region of interest" description="Disordered" evidence="1">
    <location>
        <begin position="402"/>
        <end position="439"/>
    </location>
</feature>
<feature type="region of interest" description="Disordered" evidence="1">
    <location>
        <begin position="1019"/>
        <end position="1048"/>
    </location>
</feature>
<feature type="compositionally biased region" description="Polar residues" evidence="1">
    <location>
        <begin position="402"/>
        <end position="418"/>
    </location>
</feature>
<feature type="region of interest" description="Disordered" evidence="1">
    <location>
        <begin position="486"/>
        <end position="509"/>
    </location>
</feature>
<feature type="compositionally biased region" description="Basic residues" evidence="1">
    <location>
        <begin position="741"/>
        <end position="750"/>
    </location>
</feature>
<feature type="compositionally biased region" description="Basic and acidic residues" evidence="1">
    <location>
        <begin position="709"/>
        <end position="740"/>
    </location>
</feature>
<dbReference type="OrthoDB" id="6158894at2759"/>
<feature type="transmembrane region" description="Helical" evidence="2">
    <location>
        <begin position="27"/>
        <end position="48"/>
    </location>
</feature>
<feature type="region of interest" description="Disordered" evidence="1">
    <location>
        <begin position="864"/>
        <end position="909"/>
    </location>
</feature>
<organism evidence="3 4">
    <name type="scientific">Elysia chlorotica</name>
    <name type="common">Eastern emerald elysia</name>
    <name type="synonym">Sea slug</name>
    <dbReference type="NCBI Taxonomy" id="188477"/>
    <lineage>
        <taxon>Eukaryota</taxon>
        <taxon>Metazoa</taxon>
        <taxon>Spiralia</taxon>
        <taxon>Lophotrochozoa</taxon>
        <taxon>Mollusca</taxon>
        <taxon>Gastropoda</taxon>
        <taxon>Heterobranchia</taxon>
        <taxon>Euthyneura</taxon>
        <taxon>Panpulmonata</taxon>
        <taxon>Sacoglossa</taxon>
        <taxon>Placobranchoidea</taxon>
        <taxon>Plakobranchidae</taxon>
        <taxon>Elysia</taxon>
    </lineage>
</organism>
<feature type="compositionally biased region" description="Pro residues" evidence="1">
    <location>
        <begin position="1079"/>
        <end position="1089"/>
    </location>
</feature>
<keyword evidence="2" id="KW-0472">Membrane</keyword>
<feature type="compositionally biased region" description="Polar residues" evidence="1">
    <location>
        <begin position="766"/>
        <end position="777"/>
    </location>
</feature>
<feature type="region of interest" description="Disordered" evidence="1">
    <location>
        <begin position="969"/>
        <end position="1005"/>
    </location>
</feature>
<feature type="compositionally biased region" description="Low complexity" evidence="1">
    <location>
        <begin position="970"/>
        <end position="984"/>
    </location>
</feature>
<feature type="compositionally biased region" description="Low complexity" evidence="1">
    <location>
        <begin position="486"/>
        <end position="503"/>
    </location>
</feature>
<keyword evidence="4" id="KW-1185">Reference proteome</keyword>
<evidence type="ECO:0000256" key="2">
    <source>
        <dbReference type="SAM" id="Phobius"/>
    </source>
</evidence>
<name>A0A3S0ZTT4_ELYCH</name>
<dbReference type="EMBL" id="RQTK01000278">
    <property type="protein sequence ID" value="RUS82617.1"/>
    <property type="molecule type" value="Genomic_DNA"/>
</dbReference>
<comment type="caution">
    <text evidence="3">The sequence shown here is derived from an EMBL/GenBank/DDBJ whole genome shotgun (WGS) entry which is preliminary data.</text>
</comment>
<feature type="compositionally biased region" description="Polar residues" evidence="1">
    <location>
        <begin position="197"/>
        <end position="206"/>
    </location>
</feature>
<accession>A0A3S0ZTT4</accession>
<feature type="region of interest" description="Disordered" evidence="1">
    <location>
        <begin position="573"/>
        <end position="846"/>
    </location>
</feature>
<feature type="compositionally biased region" description="Basic and acidic residues" evidence="1">
    <location>
        <begin position="987"/>
        <end position="1004"/>
    </location>
</feature>
<dbReference type="AlphaFoldDB" id="A0A3S0ZTT4"/>